<keyword evidence="1" id="KW-0472">Membrane</keyword>
<proteinExistence type="predicted"/>
<feature type="transmembrane region" description="Helical" evidence="1">
    <location>
        <begin position="7"/>
        <end position="28"/>
    </location>
</feature>
<dbReference type="RefSeq" id="WP_216125519.1">
    <property type="nucleotide sequence ID" value="NZ_CP086239.1"/>
</dbReference>
<protein>
    <recommendedName>
        <fullName evidence="2">Bacterial Ig-like domain-containing protein</fullName>
    </recommendedName>
</protein>
<reference evidence="3" key="1">
    <citation type="submission" date="2021-11" db="EMBL/GenBank/DDBJ databases">
        <title>Clostridia strains as spoilage organisms.</title>
        <authorList>
            <person name="Wambui J."/>
            <person name="Stevens M.J.A."/>
            <person name="Stephan R."/>
        </authorList>
    </citation>
    <scope>NUCLEOTIDE SEQUENCE</scope>
    <source>
        <strain evidence="3">CF009</strain>
    </source>
</reference>
<evidence type="ECO:0000259" key="2">
    <source>
        <dbReference type="Pfam" id="PF20251"/>
    </source>
</evidence>
<feature type="domain" description="Bacterial Ig-like" evidence="2">
    <location>
        <begin position="134"/>
        <end position="226"/>
    </location>
</feature>
<dbReference type="AlphaFoldDB" id="A0AA47I848"/>
<dbReference type="Pfam" id="PF20251">
    <property type="entry name" value="Big_14"/>
    <property type="match status" value="1"/>
</dbReference>
<keyword evidence="1" id="KW-0812">Transmembrane</keyword>
<evidence type="ECO:0000256" key="1">
    <source>
        <dbReference type="SAM" id="Phobius"/>
    </source>
</evidence>
<evidence type="ECO:0000313" key="3">
    <source>
        <dbReference type="EMBL" id="WAG61044.1"/>
    </source>
</evidence>
<dbReference type="InterPro" id="IPR046878">
    <property type="entry name" value="Big_14"/>
</dbReference>
<evidence type="ECO:0000313" key="4">
    <source>
        <dbReference type="Proteomes" id="UP001164733"/>
    </source>
</evidence>
<dbReference type="Proteomes" id="UP001164733">
    <property type="component" value="Chromosome"/>
</dbReference>
<accession>A0AA47I848</accession>
<gene>
    <name evidence="3" type="ORF">LL038_01980</name>
</gene>
<organism evidence="3 4">
    <name type="scientific">Clostridium estertheticum</name>
    <dbReference type="NCBI Taxonomy" id="238834"/>
    <lineage>
        <taxon>Bacteria</taxon>
        <taxon>Bacillati</taxon>
        <taxon>Bacillota</taxon>
        <taxon>Clostridia</taxon>
        <taxon>Eubacteriales</taxon>
        <taxon>Clostridiaceae</taxon>
        <taxon>Clostridium</taxon>
    </lineage>
</organism>
<keyword evidence="1" id="KW-1133">Transmembrane helix</keyword>
<name>A0AA47I848_9CLOT</name>
<dbReference type="EMBL" id="CP086239">
    <property type="protein sequence ID" value="WAG61044.1"/>
    <property type="molecule type" value="Genomic_DNA"/>
</dbReference>
<sequence length="243" mass="27566">MSWVKKICLIIIIFIVIILISITIYLSIGTVVGTQSVFIDKITKDNKTLQINGMTSNSALAFSGYSYKAKGDILYLKVRYSLGSFIHNTGEFNITLNNDLKNVNHIYLQGNKTEDKKLVWTKYSQGTQQNSLLIQMSTENVNYKSSIQKIKFRITNRGNTLVTFGYNYSLEKNKNGKWVDIPFKKDTVFIAALSLLNPKKSREDSIILSMSDFTFNAGSYRMSKVASTKDKKNIIISCNFNIN</sequence>